<keyword evidence="5" id="KW-1185">Reference proteome</keyword>
<dbReference type="SUPFAM" id="SSF48452">
    <property type="entry name" value="TPR-like"/>
    <property type="match status" value="1"/>
</dbReference>
<dbReference type="Proteomes" id="UP000077202">
    <property type="component" value="Unassembled WGS sequence"/>
</dbReference>
<evidence type="ECO:0000256" key="3">
    <source>
        <dbReference type="SAM" id="MobiDB-lite"/>
    </source>
</evidence>
<feature type="compositionally biased region" description="Basic and acidic residues" evidence="3">
    <location>
        <begin position="412"/>
        <end position="423"/>
    </location>
</feature>
<dbReference type="AlphaFoldDB" id="A0A176VCC0"/>
<evidence type="ECO:0000256" key="1">
    <source>
        <dbReference type="ARBA" id="ARBA00022737"/>
    </source>
</evidence>
<protein>
    <submittedName>
        <fullName evidence="4">Uncharacterized protein</fullName>
    </submittedName>
</protein>
<dbReference type="Gene3D" id="1.25.40.10">
    <property type="entry name" value="Tetratricopeptide repeat domain"/>
    <property type="match status" value="2"/>
</dbReference>
<dbReference type="EMBL" id="LVLJ01004028">
    <property type="protein sequence ID" value="OAE18558.1"/>
    <property type="molecule type" value="Genomic_DNA"/>
</dbReference>
<sequence>MENDTDGMIMMKEPIARLQNVEDAAVQAMDLGDLDRCLFLRMQALALAKLCRDDPTVQDKEIILAKAHLQLSATYLEMDGYLLSSEAYWVQGYGDQAYWHASRAMEAGDPRRGSQGEPINSSLLVAVLLALARSMLMSNAHSFIMTSLHMLLSFTFSSTHTHKRADTRCESYLRRALQINTEITDDNDPSNAPIHEAIGDLFVFAKDSGVPMIENDTKRSHKKRAKSPKSPSSPGAIGAPDEVQQDFYDRGMASYDKTKVKQGKDEEAADMFERAIASHGLATVPNICAVAHLNFELGCVYHRLQKYDESLSALEKSNKFCEQQRDLGRTDPLSLMIMKEKGCCMYDRAEYESAKSTFEELLQFQRKEYGGGSIMVAETLKYLGDCSVGLQNMEEATHRYTRAVRIMKRKYGIHDPNEMHEKPGNQTTRNSYESSRPATRYPRKPRRQKTTPDSKECSLLD</sequence>
<comment type="caution">
    <text evidence="4">The sequence shown here is derived from an EMBL/GenBank/DDBJ whole genome shotgun (WGS) entry which is preliminary data.</text>
</comment>
<feature type="region of interest" description="Disordered" evidence="3">
    <location>
        <begin position="411"/>
        <end position="461"/>
    </location>
</feature>
<keyword evidence="2" id="KW-0802">TPR repeat</keyword>
<evidence type="ECO:0000313" key="5">
    <source>
        <dbReference type="Proteomes" id="UP000077202"/>
    </source>
</evidence>
<gene>
    <name evidence="4" type="ORF">AXG93_1923s1140</name>
</gene>
<dbReference type="PANTHER" id="PTHR45641">
    <property type="entry name" value="TETRATRICOPEPTIDE REPEAT PROTEIN (AFU_ORTHOLOGUE AFUA_6G03870)"/>
    <property type="match status" value="1"/>
</dbReference>
<organism evidence="4 5">
    <name type="scientific">Marchantia polymorpha subsp. ruderalis</name>
    <dbReference type="NCBI Taxonomy" id="1480154"/>
    <lineage>
        <taxon>Eukaryota</taxon>
        <taxon>Viridiplantae</taxon>
        <taxon>Streptophyta</taxon>
        <taxon>Embryophyta</taxon>
        <taxon>Marchantiophyta</taxon>
        <taxon>Marchantiopsida</taxon>
        <taxon>Marchantiidae</taxon>
        <taxon>Marchantiales</taxon>
        <taxon>Marchantiaceae</taxon>
        <taxon>Marchantia</taxon>
    </lineage>
</organism>
<accession>A0A176VCC0</accession>
<dbReference type="PANTHER" id="PTHR45641:SF19">
    <property type="entry name" value="NEPHROCYSTIN-3"/>
    <property type="match status" value="1"/>
</dbReference>
<reference evidence="4" key="1">
    <citation type="submission" date="2016-03" db="EMBL/GenBank/DDBJ databases">
        <title>Mechanisms controlling the formation of the plant cell surface in tip-growing cells are functionally conserved among land plants.</title>
        <authorList>
            <person name="Honkanen S."/>
            <person name="Jones V.A."/>
            <person name="Morieri G."/>
            <person name="Champion C."/>
            <person name="Hetherington A.J."/>
            <person name="Kelly S."/>
            <person name="Saint-Marcoux D."/>
            <person name="Proust H."/>
            <person name="Prescott H."/>
            <person name="Dolan L."/>
        </authorList>
    </citation>
    <scope>NUCLEOTIDE SEQUENCE [LARGE SCALE GENOMIC DNA]</scope>
    <source>
        <tissue evidence="4">Whole gametophyte</tissue>
    </source>
</reference>
<feature type="region of interest" description="Disordered" evidence="3">
    <location>
        <begin position="213"/>
        <end position="241"/>
    </location>
</feature>
<keyword evidence="1" id="KW-0677">Repeat</keyword>
<proteinExistence type="predicted"/>
<feature type="compositionally biased region" description="Basic and acidic residues" evidence="3">
    <location>
        <begin position="450"/>
        <end position="461"/>
    </location>
</feature>
<name>A0A176VCC0_MARPO</name>
<dbReference type="InterPro" id="IPR011990">
    <property type="entry name" value="TPR-like_helical_dom_sf"/>
</dbReference>
<feature type="compositionally biased region" description="Polar residues" evidence="3">
    <location>
        <begin position="424"/>
        <end position="437"/>
    </location>
</feature>
<evidence type="ECO:0000313" key="4">
    <source>
        <dbReference type="EMBL" id="OAE18558.1"/>
    </source>
</evidence>
<evidence type="ECO:0000256" key="2">
    <source>
        <dbReference type="ARBA" id="ARBA00022803"/>
    </source>
</evidence>